<evidence type="ECO:0000259" key="1">
    <source>
        <dbReference type="Pfam" id="PF01012"/>
    </source>
</evidence>
<accession>X1DKF9</accession>
<dbReference type="AlphaFoldDB" id="X1DKF9"/>
<evidence type="ECO:0000313" key="2">
    <source>
        <dbReference type="EMBL" id="GAH05464.1"/>
    </source>
</evidence>
<dbReference type="GO" id="GO:0009055">
    <property type="term" value="F:electron transfer activity"/>
    <property type="evidence" value="ECO:0007669"/>
    <property type="project" value="InterPro"/>
</dbReference>
<feature type="non-terminal residue" evidence="2">
    <location>
        <position position="1"/>
    </location>
</feature>
<comment type="caution">
    <text evidence="2">The sequence shown here is derived from an EMBL/GenBank/DDBJ whole genome shotgun (WGS) entry which is preliminary data.</text>
</comment>
<sequence length="102" mass="10927">KVTAISMGPPQAEEVLREAISAGADEAILLSDNAFAGADTLATAYTLAQAIDKLGQYDINQAFRLAFQISLKHLTLVDSLWEENLDYSGGGARQADHTFVNT</sequence>
<name>X1DKF9_9ZZZZ</name>
<protein>
    <recommendedName>
        <fullName evidence="1">Electron transfer flavoprotein alpha/beta-subunit N-terminal domain-containing protein</fullName>
    </recommendedName>
</protein>
<proteinExistence type="predicted"/>
<feature type="domain" description="Electron transfer flavoprotein alpha/beta-subunit N-terminal" evidence="1">
    <location>
        <begin position="1"/>
        <end position="59"/>
    </location>
</feature>
<organism evidence="2">
    <name type="scientific">marine sediment metagenome</name>
    <dbReference type="NCBI Taxonomy" id="412755"/>
    <lineage>
        <taxon>unclassified sequences</taxon>
        <taxon>metagenomes</taxon>
        <taxon>ecological metagenomes</taxon>
    </lineage>
</organism>
<dbReference type="InterPro" id="IPR012255">
    <property type="entry name" value="ETF_b"/>
</dbReference>
<dbReference type="InterPro" id="IPR014729">
    <property type="entry name" value="Rossmann-like_a/b/a_fold"/>
</dbReference>
<gene>
    <name evidence="2" type="ORF">S01H4_62169</name>
</gene>
<dbReference type="InterPro" id="IPR014730">
    <property type="entry name" value="ETF_a/b_N"/>
</dbReference>
<dbReference type="Pfam" id="PF01012">
    <property type="entry name" value="ETF"/>
    <property type="match status" value="1"/>
</dbReference>
<dbReference type="Gene3D" id="3.40.50.620">
    <property type="entry name" value="HUPs"/>
    <property type="match status" value="1"/>
</dbReference>
<dbReference type="PANTHER" id="PTHR21294">
    <property type="entry name" value="ELECTRON TRANSFER FLAVOPROTEIN BETA-SUBUNIT"/>
    <property type="match status" value="1"/>
</dbReference>
<dbReference type="SUPFAM" id="SSF52402">
    <property type="entry name" value="Adenine nucleotide alpha hydrolases-like"/>
    <property type="match status" value="1"/>
</dbReference>
<dbReference type="EMBL" id="BART01037040">
    <property type="protein sequence ID" value="GAH05464.1"/>
    <property type="molecule type" value="Genomic_DNA"/>
</dbReference>
<dbReference type="PANTHER" id="PTHR21294:SF17">
    <property type="entry name" value="PROTEIN FIXA"/>
    <property type="match status" value="1"/>
</dbReference>
<reference evidence="2" key="1">
    <citation type="journal article" date="2014" name="Front. Microbiol.">
        <title>High frequency of phylogenetically diverse reductive dehalogenase-homologous genes in deep subseafloor sedimentary metagenomes.</title>
        <authorList>
            <person name="Kawai M."/>
            <person name="Futagami T."/>
            <person name="Toyoda A."/>
            <person name="Takaki Y."/>
            <person name="Nishi S."/>
            <person name="Hori S."/>
            <person name="Arai W."/>
            <person name="Tsubouchi T."/>
            <person name="Morono Y."/>
            <person name="Uchiyama I."/>
            <person name="Ito T."/>
            <person name="Fujiyama A."/>
            <person name="Inagaki F."/>
            <person name="Takami H."/>
        </authorList>
    </citation>
    <scope>NUCLEOTIDE SEQUENCE</scope>
    <source>
        <strain evidence="2">Expedition CK06-06</strain>
    </source>
</reference>